<reference evidence="1" key="1">
    <citation type="submission" date="2022-08" db="EMBL/GenBank/DDBJ databases">
        <authorList>
            <consortium name="DOE Joint Genome Institute"/>
            <person name="Min B."/>
            <person name="Riley R."/>
            <person name="Sierra-Patev S."/>
            <person name="Naranjo-Ortiz M."/>
            <person name="Looney B."/>
            <person name="Konkel Z."/>
            <person name="Slot J.C."/>
            <person name="Sakamoto Y."/>
            <person name="Steenwyk J.L."/>
            <person name="Rokas A."/>
            <person name="Carro J."/>
            <person name="Camarero S."/>
            <person name="Ferreira P."/>
            <person name="Molpeceres G."/>
            <person name="Ruiz-Duenas F.J."/>
            <person name="Serrano A."/>
            <person name="Henrissat B."/>
            <person name="Drula E."/>
            <person name="Hughes K.W."/>
            <person name="Mata J.L."/>
            <person name="Ishikawa N.K."/>
            <person name="Vargas-Isla R."/>
            <person name="Ushijima S."/>
            <person name="Smith C.A."/>
            <person name="Ahrendt S."/>
            <person name="Andreopoulos W."/>
            <person name="He G."/>
            <person name="Labutti K."/>
            <person name="Lipzen A."/>
            <person name="Ng V."/>
            <person name="Sandor L."/>
            <person name="Barry K."/>
            <person name="Martinez A.T."/>
            <person name="Xiao Y."/>
            <person name="Gibbons J.G."/>
            <person name="Terashima K."/>
            <person name="Hibbett D.S."/>
            <person name="Grigoriev I.V."/>
        </authorList>
    </citation>
    <scope>NUCLEOTIDE SEQUENCE</scope>
    <source>
        <strain evidence="1">Sp2 HRB7682 ss15</strain>
    </source>
</reference>
<gene>
    <name evidence="1" type="ORF">C8J55DRAFT_490259</name>
</gene>
<name>A0A9W9DLE7_9AGAR</name>
<organism evidence="1 2">
    <name type="scientific">Lentinula lateritia</name>
    <dbReference type="NCBI Taxonomy" id="40482"/>
    <lineage>
        <taxon>Eukaryota</taxon>
        <taxon>Fungi</taxon>
        <taxon>Dikarya</taxon>
        <taxon>Basidiomycota</taxon>
        <taxon>Agaricomycotina</taxon>
        <taxon>Agaricomycetes</taxon>
        <taxon>Agaricomycetidae</taxon>
        <taxon>Agaricales</taxon>
        <taxon>Marasmiineae</taxon>
        <taxon>Omphalotaceae</taxon>
        <taxon>Lentinula</taxon>
    </lineage>
</organism>
<proteinExistence type="predicted"/>
<dbReference type="EMBL" id="JANVFS010000021">
    <property type="protein sequence ID" value="KAJ4475974.1"/>
    <property type="molecule type" value="Genomic_DNA"/>
</dbReference>
<dbReference type="Proteomes" id="UP001150238">
    <property type="component" value="Unassembled WGS sequence"/>
</dbReference>
<reference evidence="1" key="2">
    <citation type="journal article" date="2023" name="Proc. Natl. Acad. Sci. U.S.A.">
        <title>A global phylogenomic analysis of the shiitake genus Lentinula.</title>
        <authorList>
            <person name="Sierra-Patev S."/>
            <person name="Min B."/>
            <person name="Naranjo-Ortiz M."/>
            <person name="Looney B."/>
            <person name="Konkel Z."/>
            <person name="Slot J.C."/>
            <person name="Sakamoto Y."/>
            <person name="Steenwyk J.L."/>
            <person name="Rokas A."/>
            <person name="Carro J."/>
            <person name="Camarero S."/>
            <person name="Ferreira P."/>
            <person name="Molpeceres G."/>
            <person name="Ruiz-Duenas F.J."/>
            <person name="Serrano A."/>
            <person name="Henrissat B."/>
            <person name="Drula E."/>
            <person name="Hughes K.W."/>
            <person name="Mata J.L."/>
            <person name="Ishikawa N.K."/>
            <person name="Vargas-Isla R."/>
            <person name="Ushijima S."/>
            <person name="Smith C.A."/>
            <person name="Donoghue J."/>
            <person name="Ahrendt S."/>
            <person name="Andreopoulos W."/>
            <person name="He G."/>
            <person name="LaButti K."/>
            <person name="Lipzen A."/>
            <person name="Ng V."/>
            <person name="Riley R."/>
            <person name="Sandor L."/>
            <person name="Barry K."/>
            <person name="Martinez A.T."/>
            <person name="Xiao Y."/>
            <person name="Gibbons J.G."/>
            <person name="Terashima K."/>
            <person name="Grigoriev I.V."/>
            <person name="Hibbett D."/>
        </authorList>
    </citation>
    <scope>NUCLEOTIDE SEQUENCE</scope>
    <source>
        <strain evidence="1">Sp2 HRB7682 ss15</strain>
    </source>
</reference>
<dbReference type="AlphaFoldDB" id="A0A9W9DLE7"/>
<evidence type="ECO:0000313" key="1">
    <source>
        <dbReference type="EMBL" id="KAJ4475974.1"/>
    </source>
</evidence>
<evidence type="ECO:0000313" key="2">
    <source>
        <dbReference type="Proteomes" id="UP001150238"/>
    </source>
</evidence>
<sequence length="238" mass="26905">MWRGEATTNRGLGACPQQAVNPAGVRLHSIKFDELMLRPYAFSSLLGCTIALSLCQTVVFKMSYSVSNTASPPWIGMHICIIKGKYKAYHGYVHHVNPSNLSISRLKIVVELLAHTYNGTNSLVTVEYDGIREFEHWRTLAEVQPLGLYQTSYNLRPDYFPPQLDVPYIPQPGPEVVPASPHHFLLPRMLLLIPFGVFRSREGILNNLNLQLFKGPWFPQRILANHSWQSLKGVILVN</sequence>
<accession>A0A9W9DLE7</accession>
<comment type="caution">
    <text evidence="1">The sequence shown here is derived from an EMBL/GenBank/DDBJ whole genome shotgun (WGS) entry which is preliminary data.</text>
</comment>
<protein>
    <submittedName>
        <fullName evidence="1">Uncharacterized protein</fullName>
    </submittedName>
</protein>